<evidence type="ECO:0000313" key="2">
    <source>
        <dbReference type="Proteomes" id="UP000480122"/>
    </source>
</evidence>
<accession>A0A7C9LFC2</accession>
<keyword evidence="2" id="KW-1185">Reference proteome</keyword>
<name>A0A7C9LFC2_9MICO</name>
<dbReference type="Proteomes" id="UP000480122">
    <property type="component" value="Unassembled WGS sequence"/>
</dbReference>
<dbReference type="RefSeq" id="WP_155843668.1">
    <property type="nucleotide sequence ID" value="NZ_BAAAIA010000008.1"/>
</dbReference>
<gene>
    <name evidence="1" type="ORF">GLX25_16735</name>
</gene>
<proteinExistence type="predicted"/>
<protein>
    <submittedName>
        <fullName evidence="1">Uncharacterized protein</fullName>
    </submittedName>
</protein>
<dbReference type="OrthoDB" id="4578476at2"/>
<comment type="caution">
    <text evidence="1">The sequence shown here is derived from an EMBL/GenBank/DDBJ whole genome shotgun (WGS) entry which is preliminary data.</text>
</comment>
<dbReference type="AlphaFoldDB" id="A0A7C9LFC2"/>
<reference evidence="1 2" key="1">
    <citation type="submission" date="2019-11" db="EMBL/GenBank/DDBJ databases">
        <title>Agromyces kandeliae sp. nov., isolated from mangrove soil.</title>
        <authorList>
            <person name="Wang R."/>
        </authorList>
    </citation>
    <scope>NUCLEOTIDE SEQUENCE [LARGE SCALE GENOMIC DNA]</scope>
    <source>
        <strain evidence="1 2">JCM 11431</strain>
    </source>
</reference>
<evidence type="ECO:0000313" key="1">
    <source>
        <dbReference type="EMBL" id="MUN08751.1"/>
    </source>
</evidence>
<dbReference type="EMBL" id="WODA01000025">
    <property type="protein sequence ID" value="MUN08751.1"/>
    <property type="molecule type" value="Genomic_DNA"/>
</dbReference>
<organism evidence="1 2">
    <name type="scientific">Agromyces luteolus</name>
    <dbReference type="NCBI Taxonomy" id="88373"/>
    <lineage>
        <taxon>Bacteria</taxon>
        <taxon>Bacillati</taxon>
        <taxon>Actinomycetota</taxon>
        <taxon>Actinomycetes</taxon>
        <taxon>Micrococcales</taxon>
        <taxon>Microbacteriaceae</taxon>
        <taxon>Agromyces</taxon>
    </lineage>
</organism>
<sequence>MDTIEVKGANGERLLYDGATVAKFRHNGMDEAARNPISTYREIRVTHKPAKRGRPGRYEVLLAMASFMALTVEETEKPQLDALVAALERSKA</sequence>